<dbReference type="AlphaFoldDB" id="A0A170PRJ2"/>
<proteinExistence type="predicted"/>
<organism evidence="1">
    <name type="scientific">hydrothermal vent metagenome</name>
    <dbReference type="NCBI Taxonomy" id="652676"/>
    <lineage>
        <taxon>unclassified sequences</taxon>
        <taxon>metagenomes</taxon>
        <taxon>ecological metagenomes</taxon>
    </lineage>
</organism>
<name>A0A170PRJ2_9ZZZZ</name>
<sequence length="44" mass="4542">MQWYQKELPGVGLLIVSGDNAAASPLNPITADDVAIQTYVGPAG</sequence>
<reference evidence="1" key="1">
    <citation type="submission" date="2015-10" db="EMBL/GenBank/DDBJ databases">
        <authorList>
            <person name="Gilbert D.G."/>
        </authorList>
    </citation>
    <scope>NUCLEOTIDE SEQUENCE</scope>
</reference>
<gene>
    <name evidence="1" type="ORF">MGWOODY_XGa2674</name>
</gene>
<protein>
    <submittedName>
        <fullName evidence="1">Uncharacterized protein</fullName>
    </submittedName>
</protein>
<evidence type="ECO:0000313" key="1">
    <source>
        <dbReference type="EMBL" id="CUS52958.1"/>
    </source>
</evidence>
<dbReference type="EMBL" id="CZRL01000094">
    <property type="protein sequence ID" value="CUS52958.1"/>
    <property type="molecule type" value="Genomic_DNA"/>
</dbReference>
<accession>A0A170PRJ2</accession>